<evidence type="ECO:0000259" key="3">
    <source>
        <dbReference type="PROSITE" id="PS50921"/>
    </source>
</evidence>
<dbReference type="PROSITE" id="PS50921">
    <property type="entry name" value="ANTAR"/>
    <property type="match status" value="1"/>
</dbReference>
<dbReference type="InterPro" id="IPR036388">
    <property type="entry name" value="WH-like_DNA-bd_sf"/>
</dbReference>
<dbReference type="InterPro" id="IPR003018">
    <property type="entry name" value="GAF"/>
</dbReference>
<dbReference type="Pfam" id="PF13185">
    <property type="entry name" value="GAF_2"/>
    <property type="match status" value="1"/>
</dbReference>
<evidence type="ECO:0000313" key="4">
    <source>
        <dbReference type="EMBL" id="ORV89513.1"/>
    </source>
</evidence>
<keyword evidence="1" id="KW-0805">Transcription regulation</keyword>
<name>A0A1X1WSJ9_MYCIR</name>
<proteinExistence type="predicted"/>
<dbReference type="EMBL" id="LQPC01000026">
    <property type="protein sequence ID" value="ORV89513.1"/>
    <property type="molecule type" value="Genomic_DNA"/>
</dbReference>
<dbReference type="Proteomes" id="UP000193622">
    <property type="component" value="Unassembled WGS sequence"/>
</dbReference>
<evidence type="ECO:0000313" key="5">
    <source>
        <dbReference type="Proteomes" id="UP000193622"/>
    </source>
</evidence>
<dbReference type="InterPro" id="IPR029016">
    <property type="entry name" value="GAF-like_dom_sf"/>
</dbReference>
<comment type="caution">
    <text evidence="4">The sequence shown here is derived from an EMBL/GenBank/DDBJ whole genome shotgun (WGS) entry which is preliminary data.</text>
</comment>
<evidence type="ECO:0000256" key="2">
    <source>
        <dbReference type="ARBA" id="ARBA00023163"/>
    </source>
</evidence>
<organism evidence="4 5">
    <name type="scientific">Mycolicibacterium iranicum</name>
    <name type="common">Mycobacterium iranicum</name>
    <dbReference type="NCBI Taxonomy" id="912594"/>
    <lineage>
        <taxon>Bacteria</taxon>
        <taxon>Bacillati</taxon>
        <taxon>Actinomycetota</taxon>
        <taxon>Actinomycetes</taxon>
        <taxon>Mycobacteriales</taxon>
        <taxon>Mycobacteriaceae</taxon>
        <taxon>Mycolicibacterium</taxon>
    </lineage>
</organism>
<dbReference type="Pfam" id="PF03861">
    <property type="entry name" value="ANTAR"/>
    <property type="match status" value="1"/>
</dbReference>
<sequence>MSVTTAEQLLAAVHGRRGKDAADALCVACVTLLDVDAVAICLVFDGVTTGMLGSSDARARDYGELQFILGEGPALESVARRVPVLVDDLAEPSGTRWPLYEPAMLELGIHSVFALPVIIADEYIGALSLFRARPGPITAEDVSTAALAAQLARVPLLDLLHTDMHAAVNDPASEAWGELNALSRAEVSQATGMLVAQLDVGAAEALLRLRAHAYSTGRTAADVARDILEHTLELESD</sequence>
<accession>A0A1X1WSJ9</accession>
<keyword evidence="2" id="KW-0804">Transcription</keyword>
<gene>
    <name evidence="4" type="ORF">AWC12_08795</name>
</gene>
<dbReference type="Gene3D" id="3.30.450.40">
    <property type="match status" value="1"/>
</dbReference>
<protein>
    <submittedName>
        <fullName evidence="4">Antitermination regulator</fullName>
    </submittedName>
</protein>
<dbReference type="AlphaFoldDB" id="A0A1X1WSJ9"/>
<dbReference type="InterPro" id="IPR005561">
    <property type="entry name" value="ANTAR"/>
</dbReference>
<dbReference type="SUPFAM" id="SSF55781">
    <property type="entry name" value="GAF domain-like"/>
    <property type="match status" value="1"/>
</dbReference>
<evidence type="ECO:0000256" key="1">
    <source>
        <dbReference type="ARBA" id="ARBA00023015"/>
    </source>
</evidence>
<dbReference type="SMART" id="SM01012">
    <property type="entry name" value="ANTAR"/>
    <property type="match status" value="1"/>
</dbReference>
<dbReference type="GO" id="GO:0003723">
    <property type="term" value="F:RNA binding"/>
    <property type="evidence" value="ECO:0007669"/>
    <property type="project" value="InterPro"/>
</dbReference>
<reference evidence="4 5" key="1">
    <citation type="submission" date="2016-01" db="EMBL/GenBank/DDBJ databases">
        <title>The new phylogeny of the genus Mycobacterium.</title>
        <authorList>
            <person name="Tarcisio F."/>
            <person name="Conor M."/>
            <person name="Antonella G."/>
            <person name="Elisabetta G."/>
            <person name="Giulia F.S."/>
            <person name="Sara T."/>
            <person name="Anna F."/>
            <person name="Clotilde B."/>
            <person name="Roberto B."/>
            <person name="Veronica D.S."/>
            <person name="Fabio R."/>
            <person name="Monica P."/>
            <person name="Olivier J."/>
            <person name="Enrico T."/>
            <person name="Nicola S."/>
        </authorList>
    </citation>
    <scope>NUCLEOTIDE SEQUENCE [LARGE SCALE GENOMIC DNA]</scope>
    <source>
        <strain evidence="4 5">DSM 45541</strain>
    </source>
</reference>
<dbReference type="Gene3D" id="1.10.10.10">
    <property type="entry name" value="Winged helix-like DNA-binding domain superfamily/Winged helix DNA-binding domain"/>
    <property type="match status" value="1"/>
</dbReference>
<feature type="domain" description="ANTAR" evidence="3">
    <location>
        <begin position="167"/>
        <end position="228"/>
    </location>
</feature>